<dbReference type="Gene3D" id="3.40.50.300">
    <property type="entry name" value="P-loop containing nucleotide triphosphate hydrolases"/>
    <property type="match status" value="1"/>
</dbReference>
<dbReference type="InterPro" id="IPR027417">
    <property type="entry name" value="P-loop_NTPase"/>
</dbReference>
<dbReference type="GO" id="GO:0008094">
    <property type="term" value="F:ATP-dependent activity, acting on DNA"/>
    <property type="evidence" value="ECO:0007669"/>
    <property type="project" value="TreeGrafter"/>
</dbReference>
<dbReference type="SMART" id="SM00490">
    <property type="entry name" value="HELICc"/>
    <property type="match status" value="1"/>
</dbReference>
<dbReference type="Pfam" id="PF00271">
    <property type="entry name" value="Helicase_C"/>
    <property type="match status" value="1"/>
</dbReference>
<evidence type="ECO:0008006" key="9">
    <source>
        <dbReference type="Google" id="ProtNLM"/>
    </source>
</evidence>
<protein>
    <recommendedName>
        <fullName evidence="9">Helicase ATP-binding domain-containing protein</fullName>
    </recommendedName>
</protein>
<dbReference type="OrthoDB" id="423559at2759"/>
<dbReference type="InParanoid" id="A0A409XXA1"/>
<dbReference type="InterPro" id="IPR000330">
    <property type="entry name" value="SNF2_N"/>
</dbReference>
<dbReference type="STRING" id="231916.A0A409XXA1"/>
<dbReference type="FunCoup" id="A0A409XXA1">
    <property type="interactions" value="148"/>
</dbReference>
<keyword evidence="2" id="KW-0378">Hydrolase</keyword>
<evidence type="ECO:0000256" key="3">
    <source>
        <dbReference type="ARBA" id="ARBA00022840"/>
    </source>
</evidence>
<feature type="region of interest" description="Disordered" evidence="4">
    <location>
        <begin position="338"/>
        <end position="364"/>
    </location>
</feature>
<sequence length="829" mass="93342">MPMEQMRQRLLNNQDLYPEFGVPRKTSGTEPIPPVAAIRSKPKSSKLNVARSTVIISSDEEDELEVEREEPDIVEISAGKFKKPAQPNPTPLQTRIENMFHQQQRQDGGQDRNPFTVPAPMKPKAAPIPIPTNRNFYPPGPSKNPAAASPLIRALDGEQVDFPDVADDKPFMTPAETEKALKELMGGAMNQELDQDIEIDMTQAKVEGFKEGIELLPHQILGRAWMKDREDITKKRTGGILADDMGLGKTIQTLTRIVEGRAKKKDKEEGWCASTLVVCPLALVGQWADEIKKMTNLTVIKHQGPQRTADPAVLQKYYVVVTTYDTVKSEYMAFTPPAKDESKASSKKSARNESDDDSDDSDEDFAKKVTKKATGKTKAKKCALYGLKWWRIVLDEAHNIKNVKTKGAMACCELQAKFRWCLTGTPMQNNVTELYSLIKFLRIKPLSNWDTFNNTIAKPVNSGRGASRAMKRLQVVLKQIMLRRRKDQYLNGKVLIELPKRTVEIVTCDFDDAEREFYVSLEMKMESVIEKLMKNNKGGSNYMSVLLLLLRLRQACNHPSLVTKDFKNDSEALEPKSVQKGKDDKDVDPDDELVAAFGQLGVTRKCQMCMTELNSSNVGEGEWRTHCRDCVPLAIQAKKSESQRPSSAKIRMILKLLRNIDTRSNSEEKTIIFSQFTSMLDLIEPFLNEKGIKYVRYDGSMNPREREISLEKIKSSSSTRVILISFKAGSTGLNLTACNNVILVDLWWNPALEDQAFDRAHRFGQQRDVNIFKLKIDNTVEDRILLLQDKKRALAAAALSGDKVKNLRLGMDELLALFRHGGGDDDDSD</sequence>
<dbReference type="GO" id="GO:0006281">
    <property type="term" value="P:DNA repair"/>
    <property type="evidence" value="ECO:0007669"/>
    <property type="project" value="TreeGrafter"/>
</dbReference>
<dbReference type="GO" id="GO:0016787">
    <property type="term" value="F:hydrolase activity"/>
    <property type="evidence" value="ECO:0007669"/>
    <property type="project" value="UniProtKB-KW"/>
</dbReference>
<dbReference type="InterPro" id="IPR050628">
    <property type="entry name" value="SNF2_RAD54_helicase_TF"/>
</dbReference>
<reference evidence="7 8" key="1">
    <citation type="journal article" date="2018" name="Evol. Lett.">
        <title>Horizontal gene cluster transfer increased hallucinogenic mushroom diversity.</title>
        <authorList>
            <person name="Reynolds H.T."/>
            <person name="Vijayakumar V."/>
            <person name="Gluck-Thaler E."/>
            <person name="Korotkin H.B."/>
            <person name="Matheny P.B."/>
            <person name="Slot J.C."/>
        </authorList>
    </citation>
    <scope>NUCLEOTIDE SEQUENCE [LARGE SCALE GENOMIC DNA]</scope>
    <source>
        <strain evidence="7 8">SRW20</strain>
    </source>
</reference>
<dbReference type="CDD" id="cd18793">
    <property type="entry name" value="SF2_C_SNF"/>
    <property type="match status" value="1"/>
</dbReference>
<dbReference type="PANTHER" id="PTHR45626">
    <property type="entry name" value="TRANSCRIPTION TERMINATION FACTOR 2-RELATED"/>
    <property type="match status" value="1"/>
</dbReference>
<feature type="domain" description="Helicase ATP-binding" evidence="5">
    <location>
        <begin position="230"/>
        <end position="444"/>
    </location>
</feature>
<feature type="domain" description="Helicase C-terminal" evidence="6">
    <location>
        <begin position="652"/>
        <end position="815"/>
    </location>
</feature>
<dbReference type="SUPFAM" id="SSF52540">
    <property type="entry name" value="P-loop containing nucleoside triphosphate hydrolases"/>
    <property type="match status" value="2"/>
</dbReference>
<dbReference type="GO" id="GO:0005634">
    <property type="term" value="C:nucleus"/>
    <property type="evidence" value="ECO:0007669"/>
    <property type="project" value="TreeGrafter"/>
</dbReference>
<evidence type="ECO:0000259" key="6">
    <source>
        <dbReference type="PROSITE" id="PS51194"/>
    </source>
</evidence>
<dbReference type="EMBL" id="NHYE01001428">
    <property type="protein sequence ID" value="PPQ95379.1"/>
    <property type="molecule type" value="Genomic_DNA"/>
</dbReference>
<keyword evidence="1" id="KW-0547">Nucleotide-binding</keyword>
<evidence type="ECO:0000256" key="1">
    <source>
        <dbReference type="ARBA" id="ARBA00022741"/>
    </source>
</evidence>
<dbReference type="SMART" id="SM00487">
    <property type="entry name" value="DEXDc"/>
    <property type="match status" value="1"/>
</dbReference>
<comment type="caution">
    <text evidence="7">The sequence shown here is derived from an EMBL/GenBank/DDBJ whole genome shotgun (WGS) entry which is preliminary data.</text>
</comment>
<dbReference type="InterPro" id="IPR014001">
    <property type="entry name" value="Helicase_ATP-bd"/>
</dbReference>
<dbReference type="PROSITE" id="PS51192">
    <property type="entry name" value="HELICASE_ATP_BIND_1"/>
    <property type="match status" value="1"/>
</dbReference>
<keyword evidence="3" id="KW-0067">ATP-binding</keyword>
<dbReference type="InterPro" id="IPR001650">
    <property type="entry name" value="Helicase_C-like"/>
</dbReference>
<dbReference type="GO" id="GO:0005524">
    <property type="term" value="F:ATP binding"/>
    <property type="evidence" value="ECO:0007669"/>
    <property type="project" value="UniProtKB-KW"/>
</dbReference>
<evidence type="ECO:0000256" key="4">
    <source>
        <dbReference type="SAM" id="MobiDB-lite"/>
    </source>
</evidence>
<feature type="compositionally biased region" description="Acidic residues" evidence="4">
    <location>
        <begin position="354"/>
        <end position="363"/>
    </location>
</feature>
<accession>A0A409XXA1</accession>
<dbReference type="Gene3D" id="3.40.50.10810">
    <property type="entry name" value="Tandem AAA-ATPase domain"/>
    <property type="match status" value="2"/>
</dbReference>
<dbReference type="CDD" id="cd18008">
    <property type="entry name" value="DEXDc_SHPRH-like"/>
    <property type="match status" value="1"/>
</dbReference>
<dbReference type="AlphaFoldDB" id="A0A409XXA1"/>
<gene>
    <name evidence="7" type="ORF">CVT26_008224</name>
</gene>
<feature type="region of interest" description="Disordered" evidence="4">
    <location>
        <begin position="1"/>
        <end position="36"/>
    </location>
</feature>
<evidence type="ECO:0000313" key="8">
    <source>
        <dbReference type="Proteomes" id="UP000284706"/>
    </source>
</evidence>
<dbReference type="Proteomes" id="UP000284706">
    <property type="component" value="Unassembled WGS sequence"/>
</dbReference>
<organism evidence="7 8">
    <name type="scientific">Gymnopilus dilepis</name>
    <dbReference type="NCBI Taxonomy" id="231916"/>
    <lineage>
        <taxon>Eukaryota</taxon>
        <taxon>Fungi</taxon>
        <taxon>Dikarya</taxon>
        <taxon>Basidiomycota</taxon>
        <taxon>Agaricomycotina</taxon>
        <taxon>Agaricomycetes</taxon>
        <taxon>Agaricomycetidae</taxon>
        <taxon>Agaricales</taxon>
        <taxon>Agaricineae</taxon>
        <taxon>Hymenogastraceae</taxon>
        <taxon>Gymnopilus</taxon>
    </lineage>
</organism>
<dbReference type="PANTHER" id="PTHR45626:SF14">
    <property type="entry name" value="ATP-DEPENDENT DNA HELICASE (EUROFUNG)"/>
    <property type="match status" value="1"/>
</dbReference>
<dbReference type="Pfam" id="PF00176">
    <property type="entry name" value="SNF2-rel_dom"/>
    <property type="match status" value="1"/>
</dbReference>
<evidence type="ECO:0000259" key="5">
    <source>
        <dbReference type="PROSITE" id="PS51192"/>
    </source>
</evidence>
<name>A0A409XXA1_9AGAR</name>
<dbReference type="InterPro" id="IPR038718">
    <property type="entry name" value="SNF2-like_sf"/>
</dbReference>
<dbReference type="InterPro" id="IPR049730">
    <property type="entry name" value="SNF2/RAD54-like_C"/>
</dbReference>
<evidence type="ECO:0000313" key="7">
    <source>
        <dbReference type="EMBL" id="PPQ95379.1"/>
    </source>
</evidence>
<proteinExistence type="predicted"/>
<dbReference type="PROSITE" id="PS51194">
    <property type="entry name" value="HELICASE_CTER"/>
    <property type="match status" value="1"/>
</dbReference>
<keyword evidence="8" id="KW-1185">Reference proteome</keyword>
<evidence type="ECO:0000256" key="2">
    <source>
        <dbReference type="ARBA" id="ARBA00022801"/>
    </source>
</evidence>